<accession>A0AAN6GBN4</accession>
<feature type="compositionally biased region" description="Basic and acidic residues" evidence="1">
    <location>
        <begin position="464"/>
        <end position="480"/>
    </location>
</feature>
<reference evidence="2" key="1">
    <citation type="journal article" date="2023" name="PhytoFront">
        <title>Draft Genome Resources of Seven Strains of Tilletia horrida, Causal Agent of Kernel Smut of Rice.</title>
        <authorList>
            <person name="Khanal S."/>
            <person name="Antony Babu S."/>
            <person name="Zhou X.G."/>
        </authorList>
    </citation>
    <scope>NUCLEOTIDE SEQUENCE</scope>
    <source>
        <strain evidence="2">TX3</strain>
    </source>
</reference>
<feature type="compositionally biased region" description="Basic and acidic residues" evidence="1">
    <location>
        <begin position="437"/>
        <end position="449"/>
    </location>
</feature>
<keyword evidence="3" id="KW-1185">Reference proteome</keyword>
<dbReference type="Proteomes" id="UP001176521">
    <property type="component" value="Unassembled WGS sequence"/>
</dbReference>
<feature type="region of interest" description="Disordered" evidence="1">
    <location>
        <begin position="277"/>
        <end position="482"/>
    </location>
</feature>
<feature type="region of interest" description="Disordered" evidence="1">
    <location>
        <begin position="101"/>
        <end position="135"/>
    </location>
</feature>
<dbReference type="EMBL" id="JAPDMQ010000294">
    <property type="protein sequence ID" value="KAK0527857.1"/>
    <property type="molecule type" value="Genomic_DNA"/>
</dbReference>
<feature type="region of interest" description="Disordered" evidence="1">
    <location>
        <begin position="646"/>
        <end position="694"/>
    </location>
</feature>
<feature type="compositionally biased region" description="Low complexity" evidence="1">
    <location>
        <begin position="673"/>
        <end position="687"/>
    </location>
</feature>
<name>A0AAN6GBN4_9BASI</name>
<dbReference type="AlphaFoldDB" id="A0AAN6GBN4"/>
<feature type="compositionally biased region" description="Basic and acidic residues" evidence="1">
    <location>
        <begin position="405"/>
        <end position="416"/>
    </location>
</feature>
<evidence type="ECO:0000256" key="1">
    <source>
        <dbReference type="SAM" id="MobiDB-lite"/>
    </source>
</evidence>
<evidence type="ECO:0000313" key="3">
    <source>
        <dbReference type="Proteomes" id="UP001176521"/>
    </source>
</evidence>
<sequence>MSYGQGSSGAASMSHGHSSHGAYFTEGWRDGTLSPPPLPPGWQREPHGFSSSHLNAPRSLTADEIAAIPEALLLQHNPAFQRLDAYNHHLSELVEMFKARKEGAPSHSLQHQQHVRAPAPPPPQQYQQHSDQSPASRLARLLEPVKRDKVWKRSDFPDPDAMLFTREDAKKVKHRFTKTQITVTFQGEQLSKKRHGEVEEGVRLAMGRFDEFKRLLTSVDPRAAAKLDTFSDWFKTQLPFLNIVAIELENAYEELGYCDDNTHYKVYKWLERAFKSKQQGRKQEASSDEEEERPLRRVPPPPGRSKAQQRAAKRKRDDADDNEDLPSLPFAKAARRASSSSRSTLPSSSSASLALSAPTASPRRPAPRATTLTASNRGRASAAQQHHHDKDDFDDVDDDDDVNDLLEKEASRRYGQADDDESTESEEDFSSRKKTKKSEAQKKKEEKGKARAISPAGHTTHTLGKSERDHARSSAAREKLIQPSVNKLREAVKVNAMKLDDDRCKALMAALETLDDAQLYGLDPDKDAAAEFKTWLEGIENVPAAVEADDEDERGVTFGHKALGAWASAVRLPALKSSSTWGSVQNACRVLAALLRMWSIGLRQIKLSAAGSDAEQRPIVGSHIDQVCDCVGIAFSVTTGDETSAASSSSARVLPVPSTSRTPDNPDAEAFPASQTTGAAASGEAGANVNPKKRSSVEKELASGIVSEDCIKVSLQIQSSCIEGRSMF</sequence>
<feature type="compositionally biased region" description="Low complexity" evidence="1">
    <location>
        <begin position="1"/>
        <end position="23"/>
    </location>
</feature>
<feature type="compositionally biased region" description="Acidic residues" evidence="1">
    <location>
        <begin position="417"/>
        <end position="428"/>
    </location>
</feature>
<gene>
    <name evidence="2" type="ORF">OC842_004733</name>
</gene>
<feature type="compositionally biased region" description="Low complexity" evidence="1">
    <location>
        <begin position="336"/>
        <end position="375"/>
    </location>
</feature>
<evidence type="ECO:0000313" key="2">
    <source>
        <dbReference type="EMBL" id="KAK0527857.1"/>
    </source>
</evidence>
<comment type="caution">
    <text evidence="2">The sequence shown here is derived from an EMBL/GenBank/DDBJ whole genome shotgun (WGS) entry which is preliminary data.</text>
</comment>
<feature type="compositionally biased region" description="Polar residues" evidence="1">
    <location>
        <begin position="646"/>
        <end position="663"/>
    </location>
</feature>
<feature type="compositionally biased region" description="Low complexity" evidence="1">
    <location>
        <begin position="125"/>
        <end position="135"/>
    </location>
</feature>
<feature type="compositionally biased region" description="Acidic residues" evidence="1">
    <location>
        <begin position="392"/>
        <end position="404"/>
    </location>
</feature>
<organism evidence="2 3">
    <name type="scientific">Tilletia horrida</name>
    <dbReference type="NCBI Taxonomy" id="155126"/>
    <lineage>
        <taxon>Eukaryota</taxon>
        <taxon>Fungi</taxon>
        <taxon>Dikarya</taxon>
        <taxon>Basidiomycota</taxon>
        <taxon>Ustilaginomycotina</taxon>
        <taxon>Exobasidiomycetes</taxon>
        <taxon>Tilletiales</taxon>
        <taxon>Tilletiaceae</taxon>
        <taxon>Tilletia</taxon>
    </lineage>
</organism>
<feature type="region of interest" description="Disordered" evidence="1">
    <location>
        <begin position="1"/>
        <end position="55"/>
    </location>
</feature>
<protein>
    <submittedName>
        <fullName evidence="2">Uncharacterized protein</fullName>
    </submittedName>
</protein>
<proteinExistence type="predicted"/>